<dbReference type="PROSITE" id="PS51318">
    <property type="entry name" value="TAT"/>
    <property type="match status" value="1"/>
</dbReference>
<dbReference type="NCBIfam" id="TIGR02694">
    <property type="entry name" value="arsenite_ox_S"/>
    <property type="match status" value="1"/>
</dbReference>
<reference evidence="7" key="3">
    <citation type="submission" date="2017-01" db="EMBL/GenBank/DDBJ databases">
        <authorList>
            <person name="Mah S.A."/>
            <person name="Swanson W.J."/>
            <person name="Moy G.W."/>
            <person name="Vacquier V.D."/>
        </authorList>
    </citation>
    <scope>NUCLEOTIDE SEQUENCE</scope>
    <source>
        <strain evidence="7">AJ5</strain>
    </source>
</reference>
<reference evidence="7 10" key="1">
    <citation type="journal article" date="2011" name="J. Bacteriol.">
        <title>Genome sequence of Halobiforma lacisalsi AJ5, an extremely halophilic archaeon which harbors a bop gene.</title>
        <authorList>
            <person name="Jiang X."/>
            <person name="Wang S."/>
            <person name="Cheng H."/>
            <person name="Huo Y."/>
            <person name="Zhang X."/>
            <person name="Zhu X."/>
            <person name="Han X."/>
            <person name="Ni P."/>
            <person name="Wu M."/>
        </authorList>
    </citation>
    <scope>NUCLEOTIDE SEQUENCE [LARGE SCALE GENOMIC DNA]</scope>
    <source>
        <strain evidence="7 10">AJ5</strain>
    </source>
</reference>
<dbReference type="Pfam" id="PF00355">
    <property type="entry name" value="Rieske"/>
    <property type="match status" value="1"/>
</dbReference>
<keyword evidence="4" id="KW-0411">Iron-sulfur</keyword>
<dbReference type="AlphaFoldDB" id="M0LKQ3"/>
<evidence type="ECO:0000259" key="6">
    <source>
        <dbReference type="PROSITE" id="PS51296"/>
    </source>
</evidence>
<dbReference type="InterPro" id="IPR006311">
    <property type="entry name" value="TAT_signal"/>
</dbReference>
<keyword evidence="1" id="KW-0001">2Fe-2S</keyword>
<feature type="region of interest" description="Disordered" evidence="5">
    <location>
        <begin position="29"/>
        <end position="52"/>
    </location>
</feature>
<dbReference type="PATRIC" id="fig|358396.7.peg.2176"/>
<dbReference type="EMBL" id="AOLZ01000039">
    <property type="protein sequence ID" value="EMA32585.1"/>
    <property type="molecule type" value="Genomic_DNA"/>
</dbReference>
<sequence length="195" mass="20712">MTERTLGRRSLLATATATTGSALAGCSALFSNDDDDDDQEQPADSPTGRADRLERYPRLRVGAVDDLSEGDVDTFTYPLEGTSNFLTRIDGEAWGGVGPDASIVAYNSLCTHMGCGVEGQVKPDQEMAGPCPCHYTTFDLSKGGLVVSGAATTDLPQVRLEVEDGDIYATGIDGLVYGSRHNLRDGDPIETETED</sequence>
<proteinExistence type="predicted"/>
<dbReference type="InterPro" id="IPR036922">
    <property type="entry name" value="Rieske_2Fe-2S_sf"/>
</dbReference>
<evidence type="ECO:0000256" key="5">
    <source>
        <dbReference type="SAM" id="MobiDB-lite"/>
    </source>
</evidence>
<evidence type="ECO:0000256" key="4">
    <source>
        <dbReference type="ARBA" id="ARBA00023014"/>
    </source>
</evidence>
<reference evidence="8 9" key="2">
    <citation type="journal article" date="2014" name="PLoS Genet.">
        <title>Phylogenetically driven sequencing of extremely halophilic archaea reveals strategies for static and dynamic osmo-response.</title>
        <authorList>
            <person name="Becker E.A."/>
            <person name="Seitzer P.M."/>
            <person name="Tritt A."/>
            <person name="Larsen D."/>
            <person name="Krusor M."/>
            <person name="Yao A.I."/>
            <person name="Wu D."/>
            <person name="Madern D."/>
            <person name="Eisen J.A."/>
            <person name="Darling A.E."/>
            <person name="Facciotti M.T."/>
        </authorList>
    </citation>
    <scope>NUCLEOTIDE SEQUENCE [LARGE SCALE GENOMIC DNA]</scope>
    <source>
        <strain evidence="8 9">AJ5</strain>
    </source>
</reference>
<dbReference type="Gene3D" id="2.102.10.10">
    <property type="entry name" value="Rieske [2Fe-2S] iron-sulphur domain"/>
    <property type="match status" value="1"/>
</dbReference>
<dbReference type="PROSITE" id="PS51296">
    <property type="entry name" value="RIESKE"/>
    <property type="match status" value="1"/>
</dbReference>
<dbReference type="PROSITE" id="PS51257">
    <property type="entry name" value="PROKAR_LIPOPROTEIN"/>
    <property type="match status" value="1"/>
</dbReference>
<feature type="domain" description="Rieske" evidence="6">
    <location>
        <begin position="59"/>
        <end position="169"/>
    </location>
</feature>
<accession>M0LKQ3</accession>
<organism evidence="8 9">
    <name type="scientific">Natronobacterium lacisalsi AJ5</name>
    <dbReference type="NCBI Taxonomy" id="358396"/>
    <lineage>
        <taxon>Archaea</taxon>
        <taxon>Methanobacteriati</taxon>
        <taxon>Methanobacteriota</taxon>
        <taxon>Stenosarchaea group</taxon>
        <taxon>Halobacteria</taxon>
        <taxon>Halobacteriales</taxon>
        <taxon>Natrialbaceae</taxon>
        <taxon>Natronobacterium</taxon>
    </lineage>
</organism>
<keyword evidence="2" id="KW-0479">Metal-binding</keyword>
<dbReference type="InterPro" id="IPR014067">
    <property type="entry name" value="AioB/IdrB_ssu"/>
</dbReference>
<dbReference type="Proteomes" id="UP000011555">
    <property type="component" value="Unassembled WGS sequence"/>
</dbReference>
<protein>
    <submittedName>
        <fullName evidence="7 8">Arsenite oxidase small subunit</fullName>
    </submittedName>
</protein>
<dbReference type="SUPFAM" id="SSF50022">
    <property type="entry name" value="ISP domain"/>
    <property type="match status" value="1"/>
</dbReference>
<evidence type="ECO:0000256" key="1">
    <source>
        <dbReference type="ARBA" id="ARBA00022714"/>
    </source>
</evidence>
<dbReference type="EMBL" id="CP019285">
    <property type="protein sequence ID" value="APW98714.1"/>
    <property type="molecule type" value="Genomic_DNA"/>
</dbReference>
<keyword evidence="3" id="KW-0408">Iron</keyword>
<dbReference type="GO" id="GO:0046872">
    <property type="term" value="F:metal ion binding"/>
    <property type="evidence" value="ECO:0007669"/>
    <property type="project" value="UniProtKB-KW"/>
</dbReference>
<evidence type="ECO:0000313" key="9">
    <source>
        <dbReference type="Proteomes" id="UP000011555"/>
    </source>
</evidence>
<evidence type="ECO:0000313" key="8">
    <source>
        <dbReference type="EMBL" id="EMA32585.1"/>
    </source>
</evidence>
<dbReference type="STRING" id="358396.CHINAEXTREME_13390"/>
<keyword evidence="9" id="KW-1185">Reference proteome</keyword>
<dbReference type="GO" id="GO:0051537">
    <property type="term" value="F:2 iron, 2 sulfur cluster binding"/>
    <property type="evidence" value="ECO:0007669"/>
    <property type="project" value="UniProtKB-KW"/>
</dbReference>
<dbReference type="GeneID" id="30922136"/>
<dbReference type="eggNOG" id="arCOG01720">
    <property type="taxonomic scope" value="Archaea"/>
</dbReference>
<evidence type="ECO:0000313" key="10">
    <source>
        <dbReference type="Proteomes" id="UP000186547"/>
    </source>
</evidence>
<evidence type="ECO:0000256" key="3">
    <source>
        <dbReference type="ARBA" id="ARBA00023004"/>
    </source>
</evidence>
<name>M0LKQ3_NATLA</name>
<evidence type="ECO:0000256" key="2">
    <source>
        <dbReference type="ARBA" id="ARBA00022723"/>
    </source>
</evidence>
<gene>
    <name evidence="8" type="ORF">C445_10727</name>
    <name evidence="7" type="ORF">CHINAEXTREME_13390</name>
</gene>
<dbReference type="Proteomes" id="UP000186547">
    <property type="component" value="Chromosome"/>
</dbReference>
<feature type="compositionally biased region" description="Acidic residues" evidence="5">
    <location>
        <begin position="32"/>
        <end position="41"/>
    </location>
</feature>
<dbReference type="RefSeq" id="WP_007141862.1">
    <property type="nucleotide sequence ID" value="NZ_AOLZ01000039.1"/>
</dbReference>
<dbReference type="KEGG" id="hlc:CHINAEXTREME13390"/>
<evidence type="ECO:0000313" key="7">
    <source>
        <dbReference type="EMBL" id="APW98714.1"/>
    </source>
</evidence>
<dbReference type="InterPro" id="IPR017941">
    <property type="entry name" value="Rieske_2Fe-2S"/>
</dbReference>